<organism evidence="1 2">
    <name type="scientific">Neurospora hispaniola</name>
    <dbReference type="NCBI Taxonomy" id="588809"/>
    <lineage>
        <taxon>Eukaryota</taxon>
        <taxon>Fungi</taxon>
        <taxon>Dikarya</taxon>
        <taxon>Ascomycota</taxon>
        <taxon>Pezizomycotina</taxon>
        <taxon>Sordariomycetes</taxon>
        <taxon>Sordariomycetidae</taxon>
        <taxon>Sordariales</taxon>
        <taxon>Sordariaceae</taxon>
        <taxon>Neurospora</taxon>
    </lineage>
</organism>
<reference evidence="1 2" key="1">
    <citation type="journal article" date="2023" name="Mol. Phylogenet. Evol.">
        <title>Genome-scale phylogeny and comparative genomics of the fungal order Sordariales.</title>
        <authorList>
            <person name="Hensen N."/>
            <person name="Bonometti L."/>
            <person name="Westerberg I."/>
            <person name="Brannstrom I.O."/>
            <person name="Guillou S."/>
            <person name="Cros-Aarteil S."/>
            <person name="Calhoun S."/>
            <person name="Haridas S."/>
            <person name="Kuo A."/>
            <person name="Mondo S."/>
            <person name="Pangilinan J."/>
            <person name="Riley R."/>
            <person name="LaButti K."/>
            <person name="Andreopoulos B."/>
            <person name="Lipzen A."/>
            <person name="Chen C."/>
            <person name="Yan M."/>
            <person name="Daum C."/>
            <person name="Ng V."/>
            <person name="Clum A."/>
            <person name="Steindorff A."/>
            <person name="Ohm R.A."/>
            <person name="Martin F."/>
            <person name="Silar P."/>
            <person name="Natvig D.O."/>
            <person name="Lalanne C."/>
            <person name="Gautier V."/>
            <person name="Ament-Velasquez S.L."/>
            <person name="Kruys A."/>
            <person name="Hutchinson M.I."/>
            <person name="Powell A.J."/>
            <person name="Barry K."/>
            <person name="Miller A.N."/>
            <person name="Grigoriev I.V."/>
            <person name="Debuchy R."/>
            <person name="Gladieux P."/>
            <person name="Hiltunen Thoren M."/>
            <person name="Johannesson H."/>
        </authorList>
    </citation>
    <scope>NUCLEOTIDE SEQUENCE [LARGE SCALE GENOMIC DNA]</scope>
    <source>
        <strain evidence="1 2">FGSC 10403</strain>
    </source>
</reference>
<gene>
    <name evidence="1" type="ORF">B0T23DRAFT_12955</name>
</gene>
<dbReference type="RefSeq" id="XP_062696895.1">
    <property type="nucleotide sequence ID" value="XM_062832168.1"/>
</dbReference>
<keyword evidence="2" id="KW-1185">Reference proteome</keyword>
<dbReference type="EMBL" id="JAULSX010000001">
    <property type="protein sequence ID" value="KAK3499262.1"/>
    <property type="molecule type" value="Genomic_DNA"/>
</dbReference>
<dbReference type="AlphaFoldDB" id="A0AAJ0IF82"/>
<protein>
    <submittedName>
        <fullName evidence="1">Uncharacterized protein</fullName>
    </submittedName>
</protein>
<evidence type="ECO:0000313" key="1">
    <source>
        <dbReference type="EMBL" id="KAK3499262.1"/>
    </source>
</evidence>
<dbReference type="GeneID" id="87869790"/>
<dbReference type="Proteomes" id="UP001285908">
    <property type="component" value="Unassembled WGS sequence"/>
</dbReference>
<sequence>MLLFIITFLGVFACFAWFSFGIRVFGACGVNTSKRGTGRRTEEQQRLDSVCFPPIERSIDRRDSLVNQHSVSFSYPSSAVICDFCMICV</sequence>
<proteinExistence type="predicted"/>
<evidence type="ECO:0000313" key="2">
    <source>
        <dbReference type="Proteomes" id="UP001285908"/>
    </source>
</evidence>
<name>A0AAJ0IF82_9PEZI</name>
<comment type="caution">
    <text evidence="1">The sequence shown here is derived from an EMBL/GenBank/DDBJ whole genome shotgun (WGS) entry which is preliminary data.</text>
</comment>
<accession>A0AAJ0IF82</accession>